<sequence>MQLTHWFDRSITPLHIGVYEVRRKPNGKQLVRWFAFWTGKHWACTAPTVDEAFAARESPSYEAPRIGGFEWRGIRRKKFSSRRIPS</sequence>
<dbReference type="Proteomes" id="UP000057910">
    <property type="component" value="Unassembled WGS sequence"/>
</dbReference>
<comment type="caution">
    <text evidence="1">The sequence shown here is derived from an EMBL/GenBank/DDBJ whole genome shotgun (WGS) entry which is preliminary data.</text>
</comment>
<dbReference type="RefSeq" id="WP_060037934.1">
    <property type="nucleotide sequence ID" value="NZ_LPAD01000007.1"/>
</dbReference>
<organism evidence="1 2">
    <name type="scientific">Burkholderia ubonensis</name>
    <dbReference type="NCBI Taxonomy" id="101571"/>
    <lineage>
        <taxon>Bacteria</taxon>
        <taxon>Pseudomonadati</taxon>
        <taxon>Pseudomonadota</taxon>
        <taxon>Betaproteobacteria</taxon>
        <taxon>Burkholderiales</taxon>
        <taxon>Burkholderiaceae</taxon>
        <taxon>Burkholderia</taxon>
        <taxon>Burkholderia cepacia complex</taxon>
    </lineage>
</organism>
<evidence type="ECO:0000313" key="2">
    <source>
        <dbReference type="Proteomes" id="UP000057910"/>
    </source>
</evidence>
<gene>
    <name evidence="1" type="ORF">WJ68_33670</name>
</gene>
<reference evidence="1 2" key="1">
    <citation type="submission" date="2015-11" db="EMBL/GenBank/DDBJ databases">
        <title>Expanding the genomic diversity of Burkholderia species for the development of highly accurate diagnostics.</title>
        <authorList>
            <person name="Sahl J."/>
            <person name="Keim P."/>
            <person name="Wagner D."/>
        </authorList>
    </citation>
    <scope>NUCLEOTIDE SEQUENCE [LARGE SCALE GENOMIC DNA]</scope>
    <source>
        <strain evidence="1 2">MSMB1585WGS</strain>
    </source>
</reference>
<dbReference type="AlphaFoldDB" id="A0ABD4EBA3"/>
<evidence type="ECO:0000313" key="1">
    <source>
        <dbReference type="EMBL" id="KVN92572.1"/>
    </source>
</evidence>
<protein>
    <submittedName>
        <fullName evidence="1">Uncharacterized protein</fullName>
    </submittedName>
</protein>
<name>A0ABD4EBA3_9BURK</name>
<dbReference type="EMBL" id="LPAD01000007">
    <property type="protein sequence ID" value="KVN92572.1"/>
    <property type="molecule type" value="Genomic_DNA"/>
</dbReference>
<accession>A0ABD4EBA3</accession>
<proteinExistence type="predicted"/>